<dbReference type="Pfam" id="PF06880">
    <property type="entry name" value="DUF1262"/>
    <property type="match status" value="1"/>
</dbReference>
<dbReference type="Proteomes" id="UP001161247">
    <property type="component" value="Chromosome 2"/>
</dbReference>
<dbReference type="InterPro" id="IPR010683">
    <property type="entry name" value="DUF1262"/>
</dbReference>
<reference evidence="1" key="1">
    <citation type="submission" date="2023-03" db="EMBL/GenBank/DDBJ databases">
        <authorList>
            <person name="Julca I."/>
        </authorList>
    </citation>
    <scope>NUCLEOTIDE SEQUENCE</scope>
</reference>
<proteinExistence type="predicted"/>
<dbReference type="PANTHER" id="PTHR31050:SF3">
    <property type="entry name" value="OS08G0412800 PROTEIN"/>
    <property type="match status" value="1"/>
</dbReference>
<dbReference type="PANTHER" id="PTHR31050">
    <property type="entry name" value="OS08G0413200 PROTEIN"/>
    <property type="match status" value="1"/>
</dbReference>
<gene>
    <name evidence="1" type="ORF">OLC1_LOCUS6958</name>
</gene>
<evidence type="ECO:0000313" key="1">
    <source>
        <dbReference type="EMBL" id="CAI9096132.1"/>
    </source>
</evidence>
<dbReference type="EMBL" id="OX459119">
    <property type="protein sequence ID" value="CAI9096132.1"/>
    <property type="molecule type" value="Genomic_DNA"/>
</dbReference>
<name>A0AAV1CNM6_OLDCO</name>
<dbReference type="AlphaFoldDB" id="A0AAV1CNM6"/>
<sequence length="399" mass="45691">MYVARARSEYIKNPEALSELPDGPNSGYLVIQDGEDSSETSCSGLCLNLRLKSLPFPQNIKLGLRSDLLITCDIPQSSLENIILIPVLNLPLSSKTYYAVIPNGEYQGQAFTCSRESDMTTCCFWRCFNGSPPKPFDPRNIYQQFQVYEASKFSYNCYFRARSVAPDGIIPYFMQRGGWDIWTGFPLEYKLDESASGLNASLRARRPDFNFRPSNRTSKAVVVGKWYSPFMFVKDGKVSDQVNRSRYYQVTLEQKWEQIISSRNHHREGKSVSVDVILDRETVYVAGNRADNWDEGNAVEGAILLRSFGKAEEGREATVVGLSVELVQRIKWEQERGGWEGGKERQVKVERTEEFEGDGDWNEFGCFVLVESFVIRRMDGTVVMTWDFRHTQHIQSIWE</sequence>
<organism evidence="1 2">
    <name type="scientific">Oldenlandia corymbosa var. corymbosa</name>
    <dbReference type="NCBI Taxonomy" id="529605"/>
    <lineage>
        <taxon>Eukaryota</taxon>
        <taxon>Viridiplantae</taxon>
        <taxon>Streptophyta</taxon>
        <taxon>Embryophyta</taxon>
        <taxon>Tracheophyta</taxon>
        <taxon>Spermatophyta</taxon>
        <taxon>Magnoliopsida</taxon>
        <taxon>eudicotyledons</taxon>
        <taxon>Gunneridae</taxon>
        <taxon>Pentapetalae</taxon>
        <taxon>asterids</taxon>
        <taxon>lamiids</taxon>
        <taxon>Gentianales</taxon>
        <taxon>Rubiaceae</taxon>
        <taxon>Rubioideae</taxon>
        <taxon>Spermacoceae</taxon>
        <taxon>Hedyotis-Oldenlandia complex</taxon>
        <taxon>Oldenlandia</taxon>
    </lineage>
</organism>
<protein>
    <submittedName>
        <fullName evidence="1">OLC1v1032212C1</fullName>
    </submittedName>
</protein>
<accession>A0AAV1CNM6</accession>
<evidence type="ECO:0000313" key="2">
    <source>
        <dbReference type="Proteomes" id="UP001161247"/>
    </source>
</evidence>
<keyword evidence="2" id="KW-1185">Reference proteome</keyword>